<feature type="domain" description="IraD/Gp25-like" evidence="1">
    <location>
        <begin position="38"/>
        <end position="121"/>
    </location>
</feature>
<dbReference type="STRING" id="1305731.GCA_000934705_03232"/>
<dbReference type="Pfam" id="PF04965">
    <property type="entry name" value="GPW_gp25"/>
    <property type="match status" value="1"/>
</dbReference>
<dbReference type="PATRIC" id="fig|1305731.5.peg.2414"/>
<dbReference type="AlphaFoldDB" id="A0A0P7YY52"/>
<dbReference type="InterPro" id="IPR007048">
    <property type="entry name" value="IraD/Gp25-like"/>
</dbReference>
<comment type="caution">
    <text evidence="2">The sequence shown here is derived from an EMBL/GenBank/DDBJ whole genome shotgun (WGS) entry which is preliminary data.</text>
</comment>
<protein>
    <submittedName>
        <fullName evidence="2">Type VI secretion system protein</fullName>
    </submittedName>
</protein>
<dbReference type="InterPro" id="IPR017737">
    <property type="entry name" value="TssE1-like"/>
</dbReference>
<dbReference type="OrthoDB" id="119583at2"/>
<evidence type="ECO:0000313" key="2">
    <source>
        <dbReference type="EMBL" id="KPQ26793.1"/>
    </source>
</evidence>
<dbReference type="SUPFAM" id="SSF160719">
    <property type="entry name" value="gpW/gp25-like"/>
    <property type="match status" value="1"/>
</dbReference>
<reference evidence="2 3" key="1">
    <citation type="submission" date="2015-09" db="EMBL/GenBank/DDBJ databases">
        <title>Identification and resolution of microdiversity through metagenomic sequencing of parallel consortia.</title>
        <authorList>
            <person name="Nelson W.C."/>
            <person name="Romine M.F."/>
            <person name="Lindemann S.R."/>
        </authorList>
    </citation>
    <scope>NUCLEOTIDE SEQUENCE [LARGE SCALE GENOMIC DNA]</scope>
    <source>
        <strain evidence="2">HL-55</strain>
    </source>
</reference>
<dbReference type="NCBIfam" id="TIGR03357">
    <property type="entry name" value="VI_zyme"/>
    <property type="match status" value="1"/>
</dbReference>
<dbReference type="PANTHER" id="PTHR38595">
    <property type="entry name" value="CYTOPLASMIC PROTEIN-RELATED"/>
    <property type="match status" value="1"/>
</dbReference>
<evidence type="ECO:0000313" key="3">
    <source>
        <dbReference type="Proteomes" id="UP000050416"/>
    </source>
</evidence>
<dbReference type="Proteomes" id="UP000050416">
    <property type="component" value="Unassembled WGS sequence"/>
</dbReference>
<proteinExistence type="predicted"/>
<dbReference type="Gene3D" id="3.10.450.40">
    <property type="match status" value="1"/>
</dbReference>
<dbReference type="PANTHER" id="PTHR38595:SF2">
    <property type="entry name" value="TYPE VI SECRETION SYSTEM BASEPLATE SUBUNIT TSSE"/>
    <property type="match status" value="1"/>
</dbReference>
<dbReference type="InterPro" id="IPR053176">
    <property type="entry name" value="T6SS_TssE1-like"/>
</dbReference>
<sequence>MFGDTGTDGVRNTGSLFERLEQAAAPAGQSMGEVTHVVESIKRHLVRLLNAHPGNSASVPDLGLLDFNDATLGTHDLSIQIRGSIRQCIEKFEPRVKRVEVLALPPGPDPLQLKFQVTVYLSVAGSDDRTTIDLVLDDKRYYRVI</sequence>
<organism evidence="2 3">
    <name type="scientific">Marinobacter excellens HL-55</name>
    <dbReference type="NCBI Taxonomy" id="1305731"/>
    <lineage>
        <taxon>Bacteria</taxon>
        <taxon>Pseudomonadati</taxon>
        <taxon>Pseudomonadota</taxon>
        <taxon>Gammaproteobacteria</taxon>
        <taxon>Pseudomonadales</taxon>
        <taxon>Marinobacteraceae</taxon>
        <taxon>Marinobacter</taxon>
    </lineage>
</organism>
<dbReference type="EMBL" id="LJZQ01000043">
    <property type="protein sequence ID" value="KPQ26793.1"/>
    <property type="molecule type" value="Genomic_DNA"/>
</dbReference>
<accession>A0A0P7YY52</accession>
<gene>
    <name evidence="2" type="ORF">HLUCCX14_17255</name>
</gene>
<evidence type="ECO:0000259" key="1">
    <source>
        <dbReference type="Pfam" id="PF04965"/>
    </source>
</evidence>
<name>A0A0P7YY52_9GAMM</name>